<dbReference type="CDD" id="cd05301">
    <property type="entry name" value="GDH"/>
    <property type="match status" value="1"/>
</dbReference>
<reference evidence="5 6" key="1">
    <citation type="submission" date="2021-08" db="EMBL/GenBank/DDBJ databases">
        <title>Comparative Genomics Analysis of the Genus Qipengyuania Reveals Extensive Genetic Diversity and Metabolic Versatility, Including the Description of Fifteen Novel Species.</title>
        <authorList>
            <person name="Liu Y."/>
        </authorList>
    </citation>
    <scope>NUCLEOTIDE SEQUENCE [LARGE SCALE GENOMIC DNA]</scope>
    <source>
        <strain evidence="5 6">1NDH13</strain>
    </source>
</reference>
<gene>
    <name evidence="5" type="ORF">K3148_12790</name>
</gene>
<dbReference type="Gene3D" id="3.40.50.720">
    <property type="entry name" value="NAD(P)-binding Rossmann-like Domain"/>
    <property type="match status" value="2"/>
</dbReference>
<sequence>MEPTSDSNLAPQKRLTRTPRVTVTRRLGPAVEERMGELFEVRTNASDMPLTREQLVEAMQDCDVLVPTVTDRIDAEMIAQAGENLGLIANFGAGTEHIDLEAAAKRKIIVTNTPGVFTDDTADLTMAGIIGVPRRIREGVQLIRSGEWTGWAPTAMLGRKLGGKTLGIVGMGRIGQAVAHRARAFGLEIAYHNRKRLPVAVERMFGARWVETLDELMAEADILTLHCPASPESRHMIDARRLSLMKEGASLINTARGDLVDQEALIAALESGQLAGAGLDVYPDEPNVDERLIRHPNVMTLPHIGSATREGREDSGMKVIANIRMWADGHRPPDQVLSGLA</sequence>
<evidence type="ECO:0000256" key="2">
    <source>
        <dbReference type="RuleBase" id="RU003719"/>
    </source>
</evidence>
<keyword evidence="1 2" id="KW-0560">Oxidoreductase</keyword>
<evidence type="ECO:0000313" key="6">
    <source>
        <dbReference type="Proteomes" id="UP000824281"/>
    </source>
</evidence>
<name>A0ABX8ZQ02_9SPHN</name>
<comment type="similarity">
    <text evidence="2">Belongs to the D-isomer specific 2-hydroxyacid dehydrogenase family.</text>
</comment>
<dbReference type="RefSeq" id="WP_221425143.1">
    <property type="nucleotide sequence ID" value="NZ_CP081295.1"/>
</dbReference>
<dbReference type="EMBL" id="CP081295">
    <property type="protein sequence ID" value="QZD89662.1"/>
    <property type="molecule type" value="Genomic_DNA"/>
</dbReference>
<dbReference type="Pfam" id="PF02826">
    <property type="entry name" value="2-Hacid_dh_C"/>
    <property type="match status" value="1"/>
</dbReference>
<evidence type="ECO:0000259" key="3">
    <source>
        <dbReference type="Pfam" id="PF00389"/>
    </source>
</evidence>
<proteinExistence type="inferred from homology"/>
<dbReference type="InterPro" id="IPR006140">
    <property type="entry name" value="D-isomer_DH_NAD-bd"/>
</dbReference>
<dbReference type="Proteomes" id="UP000824281">
    <property type="component" value="Chromosome"/>
</dbReference>
<protein>
    <submittedName>
        <fullName evidence="5">D-glycerate dehydrogenase</fullName>
    </submittedName>
</protein>
<keyword evidence="6" id="KW-1185">Reference proteome</keyword>
<evidence type="ECO:0000313" key="5">
    <source>
        <dbReference type="EMBL" id="QZD89662.1"/>
    </source>
</evidence>
<dbReference type="Pfam" id="PF00389">
    <property type="entry name" value="2-Hacid_dh"/>
    <property type="match status" value="1"/>
</dbReference>
<feature type="domain" description="D-isomer specific 2-hydroxyacid dehydrogenase catalytic" evidence="3">
    <location>
        <begin position="23"/>
        <end position="336"/>
    </location>
</feature>
<dbReference type="InterPro" id="IPR036291">
    <property type="entry name" value="NAD(P)-bd_dom_sf"/>
</dbReference>
<dbReference type="SUPFAM" id="SSF51735">
    <property type="entry name" value="NAD(P)-binding Rossmann-fold domains"/>
    <property type="match status" value="1"/>
</dbReference>
<dbReference type="PANTHER" id="PTHR10996">
    <property type="entry name" value="2-HYDROXYACID DEHYDROGENASE-RELATED"/>
    <property type="match status" value="1"/>
</dbReference>
<dbReference type="InterPro" id="IPR050223">
    <property type="entry name" value="D-isomer_2-hydroxyacid_DH"/>
</dbReference>
<dbReference type="SUPFAM" id="SSF52283">
    <property type="entry name" value="Formate/glycerate dehydrogenase catalytic domain-like"/>
    <property type="match status" value="1"/>
</dbReference>
<dbReference type="PANTHER" id="PTHR10996:SF283">
    <property type="entry name" value="GLYOXYLATE_HYDROXYPYRUVATE REDUCTASE B"/>
    <property type="match status" value="1"/>
</dbReference>
<accession>A0ABX8ZQ02</accession>
<dbReference type="InterPro" id="IPR006139">
    <property type="entry name" value="D-isomer_2_OHA_DH_cat_dom"/>
</dbReference>
<evidence type="ECO:0000256" key="1">
    <source>
        <dbReference type="ARBA" id="ARBA00023002"/>
    </source>
</evidence>
<organism evidence="5 6">
    <name type="scientific">Qipengyuania aurantiaca</name>
    <dbReference type="NCBI Taxonomy" id="2867233"/>
    <lineage>
        <taxon>Bacteria</taxon>
        <taxon>Pseudomonadati</taxon>
        <taxon>Pseudomonadota</taxon>
        <taxon>Alphaproteobacteria</taxon>
        <taxon>Sphingomonadales</taxon>
        <taxon>Erythrobacteraceae</taxon>
        <taxon>Qipengyuania</taxon>
    </lineage>
</organism>
<feature type="domain" description="D-isomer specific 2-hydroxyacid dehydrogenase NAD-binding" evidence="4">
    <location>
        <begin position="128"/>
        <end position="305"/>
    </location>
</feature>
<evidence type="ECO:0000259" key="4">
    <source>
        <dbReference type="Pfam" id="PF02826"/>
    </source>
</evidence>